<gene>
    <name evidence="1" type="ORF">ColLi_01195</name>
</gene>
<reference evidence="1 2" key="1">
    <citation type="submission" date="2021-07" db="EMBL/GenBank/DDBJ databases">
        <title>Genome data of Colletotrichum spaethianum.</title>
        <authorList>
            <person name="Utami Y.D."/>
            <person name="Hiruma K."/>
        </authorList>
    </citation>
    <scope>NUCLEOTIDE SEQUENCE [LARGE SCALE GENOMIC DNA]</scope>
    <source>
        <strain evidence="1 2">MAFF 242679</strain>
    </source>
</reference>
<dbReference type="Gene3D" id="3.20.20.80">
    <property type="entry name" value="Glycosidases"/>
    <property type="match status" value="1"/>
</dbReference>
<name>A0AA37LNP7_9PEZI</name>
<dbReference type="EMBL" id="BPPX01000002">
    <property type="protein sequence ID" value="GJC78357.1"/>
    <property type="molecule type" value="Genomic_DNA"/>
</dbReference>
<dbReference type="Proteomes" id="UP001055172">
    <property type="component" value="Unassembled WGS sequence"/>
</dbReference>
<dbReference type="SUPFAM" id="SSF51445">
    <property type="entry name" value="(Trans)glycosidases"/>
    <property type="match status" value="1"/>
</dbReference>
<evidence type="ECO:0000313" key="1">
    <source>
        <dbReference type="EMBL" id="GJC78357.1"/>
    </source>
</evidence>
<evidence type="ECO:0000313" key="2">
    <source>
        <dbReference type="Proteomes" id="UP001055172"/>
    </source>
</evidence>
<organism evidence="1 2">
    <name type="scientific">Colletotrichum liriopes</name>
    <dbReference type="NCBI Taxonomy" id="708192"/>
    <lineage>
        <taxon>Eukaryota</taxon>
        <taxon>Fungi</taxon>
        <taxon>Dikarya</taxon>
        <taxon>Ascomycota</taxon>
        <taxon>Pezizomycotina</taxon>
        <taxon>Sordariomycetes</taxon>
        <taxon>Hypocreomycetidae</taxon>
        <taxon>Glomerellales</taxon>
        <taxon>Glomerellaceae</taxon>
        <taxon>Colletotrichum</taxon>
        <taxon>Colletotrichum spaethianum species complex</taxon>
    </lineage>
</organism>
<evidence type="ECO:0008006" key="3">
    <source>
        <dbReference type="Google" id="ProtNLM"/>
    </source>
</evidence>
<proteinExistence type="predicted"/>
<dbReference type="InterPro" id="IPR017853">
    <property type="entry name" value="GH"/>
</dbReference>
<comment type="caution">
    <text evidence="1">The sequence shown here is derived from an EMBL/GenBank/DDBJ whole genome shotgun (WGS) entry which is preliminary data.</text>
</comment>
<dbReference type="AlphaFoldDB" id="A0AA37LNP7"/>
<accession>A0AA37LNP7</accession>
<sequence length="349" mass="38413">MKYRGVVYDVGLHFSPETPSVDPFNPDLVAHDLRVIANDLHANAVRIEGESIPRLVTTARAAHAVGLAVFFNPWKMHAADDVVRAYLAEAAKAAEGLRGEGLDIVFVAQCEYTLFNEGIIPGATLMERVQCLGEQLGKAAGGDRPPDGLREASEKLNKILGSFLQEIRPVFHGRVTYSAGTWEAVDWTLFDLVGVDHYRQGENDSEYLAGLERYRCDKPLAVMEFGCCASWAGGFMLLEGSNPDGTGNFAGGVVPKYSETEQADYIDTLVRLLAGAAVDAAFVYVFSFPTYRAGEGARNLDMMSFSLVKTWPEADERSKVMPPWEAKESFWRLAKIYKQLAEPQDMVDG</sequence>
<protein>
    <recommendedName>
        <fullName evidence="3">Abortive infection protein</fullName>
    </recommendedName>
</protein>
<keyword evidence="2" id="KW-1185">Reference proteome</keyword>